<evidence type="ECO:0000313" key="13">
    <source>
        <dbReference type="Proteomes" id="UP000293142"/>
    </source>
</evidence>
<evidence type="ECO:0000259" key="10">
    <source>
        <dbReference type="PROSITE" id="PS50893"/>
    </source>
</evidence>
<feature type="domain" description="ABC transporter" evidence="10">
    <location>
        <begin position="335"/>
        <end position="568"/>
    </location>
</feature>
<feature type="transmembrane region" description="Helical" evidence="9">
    <location>
        <begin position="133"/>
        <end position="151"/>
    </location>
</feature>
<dbReference type="InterPro" id="IPR003593">
    <property type="entry name" value="AAA+_ATPase"/>
</dbReference>
<dbReference type="GO" id="GO:0016887">
    <property type="term" value="F:ATP hydrolysis activity"/>
    <property type="evidence" value="ECO:0007669"/>
    <property type="project" value="InterPro"/>
</dbReference>
<feature type="transmembrane region" description="Helical" evidence="9">
    <location>
        <begin position="12"/>
        <end position="32"/>
    </location>
</feature>
<feature type="transmembrane region" description="Helical" evidence="9">
    <location>
        <begin position="238"/>
        <end position="258"/>
    </location>
</feature>
<dbReference type="GO" id="GO:0015421">
    <property type="term" value="F:ABC-type oligopeptide transporter activity"/>
    <property type="evidence" value="ECO:0007669"/>
    <property type="project" value="TreeGrafter"/>
</dbReference>
<dbReference type="CDD" id="cd18548">
    <property type="entry name" value="ABC_6TM_Tm287_like"/>
    <property type="match status" value="1"/>
</dbReference>
<evidence type="ECO:0000256" key="1">
    <source>
        <dbReference type="ARBA" id="ARBA00004651"/>
    </source>
</evidence>
<dbReference type="InterPro" id="IPR011527">
    <property type="entry name" value="ABC1_TM_dom"/>
</dbReference>
<feature type="transmembrane region" description="Helical" evidence="9">
    <location>
        <begin position="278"/>
        <end position="296"/>
    </location>
</feature>
<dbReference type="RefSeq" id="WP_131013726.1">
    <property type="nucleotide sequence ID" value="NZ_SIRE01000008.1"/>
</dbReference>
<keyword evidence="4 9" id="KW-0812">Transmembrane</keyword>
<dbReference type="OrthoDB" id="9770415at2"/>
<feature type="domain" description="ABC transmembrane type-1" evidence="11">
    <location>
        <begin position="17"/>
        <end position="298"/>
    </location>
</feature>
<dbReference type="PANTHER" id="PTHR43394">
    <property type="entry name" value="ATP-DEPENDENT PERMEASE MDL1, MITOCHONDRIAL"/>
    <property type="match status" value="1"/>
</dbReference>
<evidence type="ECO:0000256" key="4">
    <source>
        <dbReference type="ARBA" id="ARBA00022692"/>
    </source>
</evidence>
<dbReference type="GO" id="GO:0005886">
    <property type="term" value="C:plasma membrane"/>
    <property type="evidence" value="ECO:0007669"/>
    <property type="project" value="UniProtKB-SubCell"/>
</dbReference>
<dbReference type="EMBL" id="SIRE01000008">
    <property type="protein sequence ID" value="TBL79090.1"/>
    <property type="molecule type" value="Genomic_DNA"/>
</dbReference>
<dbReference type="FunFam" id="3.40.50.300:FF:000221">
    <property type="entry name" value="Multidrug ABC transporter ATP-binding protein"/>
    <property type="match status" value="1"/>
</dbReference>
<accession>A0A4Q9DTR0</accession>
<dbReference type="InterPro" id="IPR017871">
    <property type="entry name" value="ABC_transporter-like_CS"/>
</dbReference>
<dbReference type="Gene3D" id="3.40.50.300">
    <property type="entry name" value="P-loop containing nucleotide triphosphate hydrolases"/>
    <property type="match status" value="1"/>
</dbReference>
<feature type="transmembrane region" description="Helical" evidence="9">
    <location>
        <begin position="157"/>
        <end position="174"/>
    </location>
</feature>
<evidence type="ECO:0000313" key="12">
    <source>
        <dbReference type="EMBL" id="TBL79090.1"/>
    </source>
</evidence>
<evidence type="ECO:0000256" key="6">
    <source>
        <dbReference type="ARBA" id="ARBA00022840"/>
    </source>
</evidence>
<gene>
    <name evidence="12" type="ORF">EYB31_12785</name>
</gene>
<dbReference type="PANTHER" id="PTHR43394:SF1">
    <property type="entry name" value="ATP-BINDING CASSETTE SUB-FAMILY B MEMBER 10, MITOCHONDRIAL"/>
    <property type="match status" value="1"/>
</dbReference>
<dbReference type="Pfam" id="PF00664">
    <property type="entry name" value="ABC_membrane"/>
    <property type="match status" value="1"/>
</dbReference>
<evidence type="ECO:0000256" key="2">
    <source>
        <dbReference type="ARBA" id="ARBA00022448"/>
    </source>
</evidence>
<evidence type="ECO:0000256" key="3">
    <source>
        <dbReference type="ARBA" id="ARBA00022475"/>
    </source>
</evidence>
<dbReference type="Proteomes" id="UP000293142">
    <property type="component" value="Unassembled WGS sequence"/>
</dbReference>
<evidence type="ECO:0000256" key="5">
    <source>
        <dbReference type="ARBA" id="ARBA00022741"/>
    </source>
</evidence>
<keyword evidence="6 12" id="KW-0067">ATP-binding</keyword>
<keyword evidence="2" id="KW-0813">Transport</keyword>
<dbReference type="Gene3D" id="1.20.1560.10">
    <property type="entry name" value="ABC transporter type 1, transmembrane domain"/>
    <property type="match status" value="1"/>
</dbReference>
<dbReference type="InterPro" id="IPR027417">
    <property type="entry name" value="P-loop_NTPase"/>
</dbReference>
<dbReference type="Pfam" id="PF00005">
    <property type="entry name" value="ABC_tran"/>
    <property type="match status" value="1"/>
</dbReference>
<protein>
    <submittedName>
        <fullName evidence="12">ABC transporter ATP-binding protein</fullName>
    </submittedName>
</protein>
<dbReference type="PROSITE" id="PS50929">
    <property type="entry name" value="ABC_TM1F"/>
    <property type="match status" value="1"/>
</dbReference>
<organism evidence="12 13">
    <name type="scientific">Paenibacillus thalictri</name>
    <dbReference type="NCBI Taxonomy" id="2527873"/>
    <lineage>
        <taxon>Bacteria</taxon>
        <taxon>Bacillati</taxon>
        <taxon>Bacillota</taxon>
        <taxon>Bacilli</taxon>
        <taxon>Bacillales</taxon>
        <taxon>Paenibacillaceae</taxon>
        <taxon>Paenibacillus</taxon>
    </lineage>
</organism>
<proteinExistence type="predicted"/>
<dbReference type="PROSITE" id="PS50893">
    <property type="entry name" value="ABC_TRANSPORTER_2"/>
    <property type="match status" value="1"/>
</dbReference>
<sequence length="578" mass="63383">MKVILPFIKPYRTSVTVALLLMLVELVVELWHPLLLARMTDQGIIAHDFHAVLLWGAMMVVIALIGFASGIINTFYASDASQGFAFDLRSAMFGKLVHSSYAEYNRYETSSLLTRLTGDVNQLQLAFFLSLRVFLRIPLVIVGSLIMAVMVDARLSLLLILVTPVLFGVLGWSMKRGFGLFRSVQNQVDRMNGVLRENILGIRLIRAFGRGVHENRRFTNANDDLQERTSSALRLAELTIPSLLLIMNLSVLIILWLGSERMAAWQLQVGAVLAVVNYAARITAAFSTVSMIVTSLSRAKASSDRIAELLRLEDAESPQKGSALETGAAGLSCGVVFEQVGFRYPDTAAAVLSDVTFEIKPGQTAVIIGATGSGKTSLLQLLPRIYENSEGTIRLDGTDIRFWPDERLRGQIGYVPQEAQLFTGTIKDNLLWGEGTASMDDVIEAAQRAQIHGTIMNLPHGYDTVVGQKGSNLSGGQRQRLTIARALLRKPKLLLLDDCTSALDAATEEKLLAALKLYPCTTLLVTNKIASAQSADTVLLLDNGKLLAQGDHNRLLAQSELYRRIADSQRREELASNV</sequence>
<dbReference type="InterPro" id="IPR039421">
    <property type="entry name" value="Type_1_exporter"/>
</dbReference>
<dbReference type="AlphaFoldDB" id="A0A4Q9DTR0"/>
<dbReference type="PROSITE" id="PS00211">
    <property type="entry name" value="ABC_TRANSPORTER_1"/>
    <property type="match status" value="1"/>
</dbReference>
<comment type="caution">
    <text evidence="12">The sequence shown here is derived from an EMBL/GenBank/DDBJ whole genome shotgun (WGS) entry which is preliminary data.</text>
</comment>
<dbReference type="SUPFAM" id="SSF90123">
    <property type="entry name" value="ABC transporter transmembrane region"/>
    <property type="match status" value="1"/>
</dbReference>
<keyword evidence="5" id="KW-0547">Nucleotide-binding</keyword>
<dbReference type="SUPFAM" id="SSF52540">
    <property type="entry name" value="P-loop containing nucleoside triphosphate hydrolases"/>
    <property type="match status" value="1"/>
</dbReference>
<keyword evidence="3" id="KW-1003">Cell membrane</keyword>
<keyword evidence="7 9" id="KW-1133">Transmembrane helix</keyword>
<feature type="transmembrane region" description="Helical" evidence="9">
    <location>
        <begin position="52"/>
        <end position="76"/>
    </location>
</feature>
<evidence type="ECO:0000256" key="8">
    <source>
        <dbReference type="ARBA" id="ARBA00023136"/>
    </source>
</evidence>
<name>A0A4Q9DTR0_9BACL</name>
<dbReference type="InterPro" id="IPR036640">
    <property type="entry name" value="ABC1_TM_sf"/>
</dbReference>
<reference evidence="12 13" key="1">
    <citation type="submission" date="2019-02" db="EMBL/GenBank/DDBJ databases">
        <title>Paenibacillus sp. nov., isolated from surface-sterilized tissue of Thalictrum simplex L.</title>
        <authorList>
            <person name="Tuo L."/>
        </authorList>
    </citation>
    <scope>NUCLEOTIDE SEQUENCE [LARGE SCALE GENOMIC DNA]</scope>
    <source>
        <strain evidence="12 13">N2SHLJ1</strain>
    </source>
</reference>
<evidence type="ECO:0000256" key="7">
    <source>
        <dbReference type="ARBA" id="ARBA00022989"/>
    </source>
</evidence>
<dbReference type="InterPro" id="IPR003439">
    <property type="entry name" value="ABC_transporter-like_ATP-bd"/>
</dbReference>
<evidence type="ECO:0000256" key="9">
    <source>
        <dbReference type="SAM" id="Phobius"/>
    </source>
</evidence>
<keyword evidence="8 9" id="KW-0472">Membrane</keyword>
<comment type="subcellular location">
    <subcellularLocation>
        <location evidence="1">Cell membrane</location>
        <topology evidence="1">Multi-pass membrane protein</topology>
    </subcellularLocation>
</comment>
<dbReference type="GO" id="GO:0005524">
    <property type="term" value="F:ATP binding"/>
    <property type="evidence" value="ECO:0007669"/>
    <property type="project" value="UniProtKB-KW"/>
</dbReference>
<evidence type="ECO:0000259" key="11">
    <source>
        <dbReference type="PROSITE" id="PS50929"/>
    </source>
</evidence>
<dbReference type="SMART" id="SM00382">
    <property type="entry name" value="AAA"/>
    <property type="match status" value="1"/>
</dbReference>
<keyword evidence="13" id="KW-1185">Reference proteome</keyword>